<evidence type="ECO:0000313" key="1">
    <source>
        <dbReference type="EMBL" id="CAA9292384.1"/>
    </source>
</evidence>
<gene>
    <name evidence="1" type="ORF">AVDCRST_MAG56-4733</name>
</gene>
<sequence>MSFSTVAADRFPFDRGKEKLFLTTKRANVGRFARVPLRGGGRLRVPAPSHFQYFLGKLQMPRGYEPALTPYQPKNGNRLLFLYIFRNKKGRE</sequence>
<reference evidence="1" key="1">
    <citation type="submission" date="2020-02" db="EMBL/GenBank/DDBJ databases">
        <authorList>
            <person name="Meier V. D."/>
        </authorList>
    </citation>
    <scope>NUCLEOTIDE SEQUENCE</scope>
    <source>
        <strain evidence="1">AVDCRST_MAG56</strain>
    </source>
</reference>
<accession>A0A6J4K0W7</accession>
<name>A0A6J4K0W7_9SPHI</name>
<dbReference type="AlphaFoldDB" id="A0A6J4K0W7"/>
<organism evidence="1">
    <name type="scientific">uncultured Cytophagales bacterium</name>
    <dbReference type="NCBI Taxonomy" id="158755"/>
    <lineage>
        <taxon>Bacteria</taxon>
        <taxon>Pseudomonadati</taxon>
        <taxon>Bacteroidota</taxon>
        <taxon>Sphingobacteriia</taxon>
        <taxon>Sphingobacteriales</taxon>
        <taxon>environmental samples</taxon>
    </lineage>
</organism>
<dbReference type="EMBL" id="CADCTQ010000391">
    <property type="protein sequence ID" value="CAA9292384.1"/>
    <property type="molecule type" value="Genomic_DNA"/>
</dbReference>
<protein>
    <submittedName>
        <fullName evidence="1">Uncharacterized protein</fullName>
    </submittedName>
</protein>
<proteinExistence type="predicted"/>